<dbReference type="SMART" id="SM00406">
    <property type="entry name" value="IGv"/>
    <property type="match status" value="1"/>
</dbReference>
<dbReference type="AlphaFoldDB" id="A0A3B3CSH1"/>
<dbReference type="InterPro" id="IPR013106">
    <property type="entry name" value="Ig_V-set"/>
</dbReference>
<dbReference type="SUPFAM" id="SSF48726">
    <property type="entry name" value="Immunoglobulin"/>
    <property type="match status" value="1"/>
</dbReference>
<dbReference type="GO" id="GO:0050852">
    <property type="term" value="P:T cell receptor signaling pathway"/>
    <property type="evidence" value="ECO:0007669"/>
    <property type="project" value="TreeGrafter"/>
</dbReference>
<dbReference type="InterPro" id="IPR007110">
    <property type="entry name" value="Ig-like_dom"/>
</dbReference>
<keyword evidence="2" id="KW-0472">Membrane</keyword>
<dbReference type="Pfam" id="PF07686">
    <property type="entry name" value="V-set"/>
    <property type="match status" value="1"/>
</dbReference>
<organism evidence="5 6">
    <name type="scientific">Oryzias melastigma</name>
    <name type="common">Marine medaka</name>
    <dbReference type="NCBI Taxonomy" id="30732"/>
    <lineage>
        <taxon>Eukaryota</taxon>
        <taxon>Metazoa</taxon>
        <taxon>Chordata</taxon>
        <taxon>Craniata</taxon>
        <taxon>Vertebrata</taxon>
        <taxon>Euteleostomi</taxon>
        <taxon>Actinopterygii</taxon>
        <taxon>Neopterygii</taxon>
        <taxon>Teleostei</taxon>
        <taxon>Neoteleostei</taxon>
        <taxon>Acanthomorphata</taxon>
        <taxon>Ovalentaria</taxon>
        <taxon>Atherinomorphae</taxon>
        <taxon>Beloniformes</taxon>
        <taxon>Adrianichthyidae</taxon>
        <taxon>Oryziinae</taxon>
        <taxon>Oryzias</taxon>
    </lineage>
</organism>
<evidence type="ECO:0000313" key="5">
    <source>
        <dbReference type="Ensembl" id="ENSOMEP00000020536.1"/>
    </source>
</evidence>
<evidence type="ECO:0000256" key="3">
    <source>
        <dbReference type="ARBA" id="ARBA00023319"/>
    </source>
</evidence>
<dbReference type="PANTHER" id="PTHR24100:SF151">
    <property type="entry name" value="ICOS LIGAND"/>
    <property type="match status" value="1"/>
</dbReference>
<evidence type="ECO:0000313" key="6">
    <source>
        <dbReference type="Proteomes" id="UP000261560"/>
    </source>
</evidence>
<dbReference type="GO" id="GO:0005102">
    <property type="term" value="F:signaling receptor binding"/>
    <property type="evidence" value="ECO:0007669"/>
    <property type="project" value="TreeGrafter"/>
</dbReference>
<dbReference type="GeneTree" id="ENSGT01030000234777"/>
<dbReference type="STRING" id="30732.ENSOMEP00000020536"/>
<dbReference type="InterPro" id="IPR050504">
    <property type="entry name" value="IgSF_BTN/MOG"/>
</dbReference>
<dbReference type="PaxDb" id="30732-ENSOMEP00000020536"/>
<dbReference type="GO" id="GO:0009897">
    <property type="term" value="C:external side of plasma membrane"/>
    <property type="evidence" value="ECO:0007669"/>
    <property type="project" value="TreeGrafter"/>
</dbReference>
<dbReference type="PROSITE" id="PS50835">
    <property type="entry name" value="IG_LIKE"/>
    <property type="match status" value="1"/>
</dbReference>
<keyword evidence="3" id="KW-0393">Immunoglobulin domain</keyword>
<evidence type="ECO:0000256" key="1">
    <source>
        <dbReference type="ARBA" id="ARBA00004370"/>
    </source>
</evidence>
<reference evidence="5" key="2">
    <citation type="submission" date="2025-09" db="UniProtKB">
        <authorList>
            <consortium name="Ensembl"/>
        </authorList>
    </citation>
    <scope>IDENTIFICATION</scope>
</reference>
<accession>A0A3B3CSH1</accession>
<dbReference type="GO" id="GO:0001817">
    <property type="term" value="P:regulation of cytokine production"/>
    <property type="evidence" value="ECO:0007669"/>
    <property type="project" value="TreeGrafter"/>
</dbReference>
<proteinExistence type="predicted"/>
<comment type="subcellular location">
    <subcellularLocation>
        <location evidence="1">Membrane</location>
    </subcellularLocation>
</comment>
<reference evidence="5" key="1">
    <citation type="submission" date="2025-08" db="UniProtKB">
        <authorList>
            <consortium name="Ensembl"/>
        </authorList>
    </citation>
    <scope>IDENTIFICATION</scope>
</reference>
<keyword evidence="6" id="KW-1185">Reference proteome</keyword>
<dbReference type="Ensembl" id="ENSOMET00000030012.1">
    <property type="protein sequence ID" value="ENSOMEP00000020536.1"/>
    <property type="gene ID" value="ENSOMEG00000022402.1"/>
</dbReference>
<dbReference type="OMA" id="CFLSHIM"/>
<evidence type="ECO:0000256" key="2">
    <source>
        <dbReference type="ARBA" id="ARBA00023136"/>
    </source>
</evidence>
<dbReference type="SMART" id="SM00409">
    <property type="entry name" value="IG"/>
    <property type="match status" value="1"/>
</dbReference>
<sequence>FAMICGDVTLVMGPLPLCFLWGYDVTLPCGVTNITKVSVLNWTRTDLQEEEYVFFYRKNHSYHDDQHESFQNRVSLKDPQMKDGDLSVVLKNVNSNDNGTYECRVRYENDPQRRWRLKSIIYLQVSPPPPGEH</sequence>
<dbReference type="Gene3D" id="2.60.40.10">
    <property type="entry name" value="Immunoglobulins"/>
    <property type="match status" value="1"/>
</dbReference>
<name>A0A3B3CSH1_ORYME</name>
<feature type="domain" description="Ig-like" evidence="4">
    <location>
        <begin position="22"/>
        <end position="109"/>
    </location>
</feature>
<dbReference type="InterPro" id="IPR013783">
    <property type="entry name" value="Ig-like_fold"/>
</dbReference>
<protein>
    <recommendedName>
        <fullName evidence="4">Ig-like domain-containing protein</fullName>
    </recommendedName>
</protein>
<dbReference type="PANTHER" id="PTHR24100">
    <property type="entry name" value="BUTYROPHILIN"/>
    <property type="match status" value="1"/>
</dbReference>
<dbReference type="InterPro" id="IPR036179">
    <property type="entry name" value="Ig-like_dom_sf"/>
</dbReference>
<dbReference type="InterPro" id="IPR003599">
    <property type="entry name" value="Ig_sub"/>
</dbReference>
<evidence type="ECO:0000259" key="4">
    <source>
        <dbReference type="PROSITE" id="PS50835"/>
    </source>
</evidence>
<dbReference type="Proteomes" id="UP000261560">
    <property type="component" value="Unplaced"/>
</dbReference>